<feature type="transmembrane region" description="Helical" evidence="6">
    <location>
        <begin position="309"/>
        <end position="328"/>
    </location>
</feature>
<dbReference type="SUPFAM" id="SSF103473">
    <property type="entry name" value="MFS general substrate transporter"/>
    <property type="match status" value="1"/>
</dbReference>
<feature type="transmembrane region" description="Helical" evidence="6">
    <location>
        <begin position="257"/>
        <end position="276"/>
    </location>
</feature>
<evidence type="ECO:0000256" key="2">
    <source>
        <dbReference type="ARBA" id="ARBA00022475"/>
    </source>
</evidence>
<evidence type="ECO:0000313" key="8">
    <source>
        <dbReference type="EMBL" id="MFC0863943.1"/>
    </source>
</evidence>
<evidence type="ECO:0000313" key="9">
    <source>
        <dbReference type="Proteomes" id="UP001589870"/>
    </source>
</evidence>
<keyword evidence="9" id="KW-1185">Reference proteome</keyword>
<accession>A0ABV6U6A0</accession>
<feature type="transmembrane region" description="Helical" evidence="6">
    <location>
        <begin position="45"/>
        <end position="64"/>
    </location>
</feature>
<feature type="transmembrane region" description="Helical" evidence="6">
    <location>
        <begin position="20"/>
        <end position="39"/>
    </location>
</feature>
<dbReference type="InterPro" id="IPR011701">
    <property type="entry name" value="MFS"/>
</dbReference>
<dbReference type="Gene3D" id="1.20.1250.20">
    <property type="entry name" value="MFS general substrate transporter like domains"/>
    <property type="match status" value="1"/>
</dbReference>
<dbReference type="InterPro" id="IPR020846">
    <property type="entry name" value="MFS_dom"/>
</dbReference>
<keyword evidence="5 6" id="KW-0472">Membrane</keyword>
<reference evidence="8 9" key="1">
    <citation type="submission" date="2024-09" db="EMBL/GenBank/DDBJ databases">
        <authorList>
            <person name="Sun Q."/>
            <person name="Mori K."/>
        </authorList>
    </citation>
    <scope>NUCLEOTIDE SEQUENCE [LARGE SCALE GENOMIC DNA]</scope>
    <source>
        <strain evidence="8 9">TBRC 1851</strain>
    </source>
</reference>
<feature type="transmembrane region" description="Helical" evidence="6">
    <location>
        <begin position="141"/>
        <end position="163"/>
    </location>
</feature>
<sequence>MIIGPLAHRDFRRLVTAHALSRFGTELALVSVAFAVIQISASPGALGLVLCARTLPNVFFLLFGGVWADRLPRARIMVSSDLVCAVVQGTLAVALLTGIARLWLVVVLQALLGAASAFFNPAATGLTPTTVPDSELQRANGLIGIVSNVAGMAGPAASGLIVVFAGVGWAVFIDAVTFLASASLLLGLRRREGGQARVGGHLRTALGDLAEGWFEVRSRRWMLAGIAQGLLFQACFAVFFTLGPITASSSLGGADAWGALVTAFGAGSLIGGLLSLRLIPSRPLLAMQVSLLAATPAMAMLSLTDRLPLLMAATAAAGAGFAAADAFWETTLQRETPKDRLGRVAAFDRIGSSCLRPFGYLLAGSAAASVGQDGTLRGAALLLAISIAAVVVLVPQVRRLRQGPVALAGDCAGTAPAPNAKPSYDKTGA</sequence>
<proteinExistence type="predicted"/>
<dbReference type="PROSITE" id="PS50850">
    <property type="entry name" value="MFS"/>
    <property type="match status" value="1"/>
</dbReference>
<evidence type="ECO:0000256" key="4">
    <source>
        <dbReference type="ARBA" id="ARBA00022989"/>
    </source>
</evidence>
<organism evidence="8 9">
    <name type="scientific">Sphaerimonospora cavernae</name>
    <dbReference type="NCBI Taxonomy" id="1740611"/>
    <lineage>
        <taxon>Bacteria</taxon>
        <taxon>Bacillati</taxon>
        <taxon>Actinomycetota</taxon>
        <taxon>Actinomycetes</taxon>
        <taxon>Streptosporangiales</taxon>
        <taxon>Streptosporangiaceae</taxon>
        <taxon>Sphaerimonospora</taxon>
    </lineage>
</organism>
<comment type="caution">
    <text evidence="8">The sequence shown here is derived from an EMBL/GenBank/DDBJ whole genome shotgun (WGS) entry which is preliminary data.</text>
</comment>
<keyword evidence="3 6" id="KW-0812">Transmembrane</keyword>
<evidence type="ECO:0000256" key="5">
    <source>
        <dbReference type="ARBA" id="ARBA00023136"/>
    </source>
</evidence>
<dbReference type="InterPro" id="IPR036259">
    <property type="entry name" value="MFS_trans_sf"/>
</dbReference>
<feature type="transmembrane region" description="Helical" evidence="6">
    <location>
        <begin position="102"/>
        <end position="120"/>
    </location>
</feature>
<dbReference type="EMBL" id="JBHMQT010000036">
    <property type="protein sequence ID" value="MFC0863943.1"/>
    <property type="molecule type" value="Genomic_DNA"/>
</dbReference>
<keyword evidence="4 6" id="KW-1133">Transmembrane helix</keyword>
<feature type="transmembrane region" description="Helical" evidence="6">
    <location>
        <begin position="76"/>
        <end position="96"/>
    </location>
</feature>
<dbReference type="Pfam" id="PF07690">
    <property type="entry name" value="MFS_1"/>
    <property type="match status" value="1"/>
</dbReference>
<comment type="subcellular location">
    <subcellularLocation>
        <location evidence="1">Cell membrane</location>
        <topology evidence="1">Multi-pass membrane protein</topology>
    </subcellularLocation>
</comment>
<gene>
    <name evidence="8" type="ORF">ACFHYQ_16695</name>
</gene>
<feature type="transmembrane region" description="Helical" evidence="6">
    <location>
        <begin position="221"/>
        <end position="245"/>
    </location>
</feature>
<dbReference type="CDD" id="cd06173">
    <property type="entry name" value="MFS_MefA_like"/>
    <property type="match status" value="1"/>
</dbReference>
<evidence type="ECO:0000256" key="1">
    <source>
        <dbReference type="ARBA" id="ARBA00004651"/>
    </source>
</evidence>
<dbReference type="RefSeq" id="WP_394302147.1">
    <property type="nucleotide sequence ID" value="NZ_JBHMQT010000036.1"/>
</dbReference>
<dbReference type="PANTHER" id="PTHR23513:SF11">
    <property type="entry name" value="STAPHYLOFERRIN A TRANSPORTER"/>
    <property type="match status" value="1"/>
</dbReference>
<evidence type="ECO:0000256" key="6">
    <source>
        <dbReference type="SAM" id="Phobius"/>
    </source>
</evidence>
<evidence type="ECO:0000259" key="7">
    <source>
        <dbReference type="PROSITE" id="PS50850"/>
    </source>
</evidence>
<protein>
    <submittedName>
        <fullName evidence="8">MFS transporter</fullName>
    </submittedName>
</protein>
<dbReference type="PANTHER" id="PTHR23513">
    <property type="entry name" value="INTEGRAL MEMBRANE EFFLUX PROTEIN-RELATED"/>
    <property type="match status" value="1"/>
</dbReference>
<feature type="transmembrane region" description="Helical" evidence="6">
    <location>
        <begin position="376"/>
        <end position="394"/>
    </location>
</feature>
<evidence type="ECO:0000256" key="3">
    <source>
        <dbReference type="ARBA" id="ARBA00022692"/>
    </source>
</evidence>
<dbReference type="Proteomes" id="UP001589870">
    <property type="component" value="Unassembled WGS sequence"/>
</dbReference>
<keyword evidence="2" id="KW-1003">Cell membrane</keyword>
<name>A0ABV6U6A0_9ACTN</name>
<feature type="transmembrane region" description="Helical" evidence="6">
    <location>
        <begin position="169"/>
        <end position="188"/>
    </location>
</feature>
<feature type="domain" description="Major facilitator superfamily (MFS) profile" evidence="7">
    <location>
        <begin position="1"/>
        <end position="193"/>
    </location>
</feature>